<dbReference type="InterPro" id="IPR025287">
    <property type="entry name" value="WAK_GUB"/>
</dbReference>
<name>A0A835FYN6_9POAL</name>
<dbReference type="Pfam" id="PF13947">
    <property type="entry name" value="GUB_WAK_bind"/>
    <property type="match status" value="1"/>
</dbReference>
<evidence type="ECO:0000259" key="4">
    <source>
        <dbReference type="Pfam" id="PF13947"/>
    </source>
</evidence>
<dbReference type="PANTHER" id="PTHR33491">
    <property type="entry name" value="OSJNBA0016N04.9 PROTEIN"/>
    <property type="match status" value="1"/>
</dbReference>
<dbReference type="GO" id="GO:0016020">
    <property type="term" value="C:membrane"/>
    <property type="evidence" value="ECO:0007669"/>
    <property type="project" value="UniProtKB-SubCell"/>
</dbReference>
<comment type="caution">
    <text evidence="5">The sequence shown here is derived from an EMBL/GenBank/DDBJ whole genome shotgun (WGS) entry which is preliminary data.</text>
</comment>
<dbReference type="EMBL" id="JACEFO010000160">
    <property type="protein sequence ID" value="KAF8779647.1"/>
    <property type="molecule type" value="Genomic_DNA"/>
</dbReference>
<organism evidence="5 6">
    <name type="scientific">Digitaria exilis</name>
    <dbReference type="NCBI Taxonomy" id="1010633"/>
    <lineage>
        <taxon>Eukaryota</taxon>
        <taxon>Viridiplantae</taxon>
        <taxon>Streptophyta</taxon>
        <taxon>Embryophyta</taxon>
        <taxon>Tracheophyta</taxon>
        <taxon>Spermatophyta</taxon>
        <taxon>Magnoliopsida</taxon>
        <taxon>Liliopsida</taxon>
        <taxon>Poales</taxon>
        <taxon>Poaceae</taxon>
        <taxon>PACMAD clade</taxon>
        <taxon>Panicoideae</taxon>
        <taxon>Panicodae</taxon>
        <taxon>Paniceae</taxon>
        <taxon>Anthephorinae</taxon>
        <taxon>Digitaria</taxon>
    </lineage>
</organism>
<keyword evidence="2 3" id="KW-0732">Signal</keyword>
<protein>
    <recommendedName>
        <fullName evidence="4">Wall-associated receptor kinase galacturonan-binding domain-containing protein</fullName>
    </recommendedName>
</protein>
<evidence type="ECO:0000256" key="3">
    <source>
        <dbReference type="SAM" id="SignalP"/>
    </source>
</evidence>
<accession>A0A835FYN6</accession>
<feature type="domain" description="Wall-associated receptor kinase galacturonan-binding" evidence="4">
    <location>
        <begin position="33"/>
        <end position="90"/>
    </location>
</feature>
<dbReference type="GO" id="GO:0030247">
    <property type="term" value="F:polysaccharide binding"/>
    <property type="evidence" value="ECO:0007669"/>
    <property type="project" value="InterPro"/>
</dbReference>
<comment type="subcellular location">
    <subcellularLocation>
        <location evidence="1">Membrane</location>
        <topology evidence="1">Single-pass membrane protein</topology>
    </subcellularLocation>
</comment>
<gene>
    <name evidence="5" type="ORF">HU200_002396</name>
</gene>
<evidence type="ECO:0000256" key="2">
    <source>
        <dbReference type="ARBA" id="ARBA00022729"/>
    </source>
</evidence>
<feature type="chain" id="PRO_5032398044" description="Wall-associated receptor kinase galacturonan-binding domain-containing protein" evidence="3">
    <location>
        <begin position="27"/>
        <end position="227"/>
    </location>
</feature>
<evidence type="ECO:0000313" key="6">
    <source>
        <dbReference type="Proteomes" id="UP000636709"/>
    </source>
</evidence>
<evidence type="ECO:0000313" key="5">
    <source>
        <dbReference type="EMBL" id="KAF8779647.1"/>
    </source>
</evidence>
<dbReference type="Proteomes" id="UP000636709">
    <property type="component" value="Unassembled WGS sequence"/>
</dbReference>
<evidence type="ECO:0000256" key="1">
    <source>
        <dbReference type="ARBA" id="ARBA00004167"/>
    </source>
</evidence>
<dbReference type="AlphaFoldDB" id="A0A835FYN6"/>
<dbReference type="OrthoDB" id="4062651at2759"/>
<feature type="signal peptide" evidence="3">
    <location>
        <begin position="1"/>
        <end position="26"/>
    </location>
</feature>
<proteinExistence type="predicted"/>
<sequence>MSNTSSSKLVPCIVLVVACLTSTAAAQGTAAGCPDSCGGDGGIKIQYPFGIGEGCFRKGFEILCNGSVPVLAGSTTQVVPLNNLSISTAEARVMLPVAWECFFNSGSSAKADSVWSNGDVQFNTEGVYRISNTHNQLVVVGCNSMGFTKSQRNEGGAIYGYAFATGCMSFCNNSGSAVDGACAGVGCCRVDIPPGITDNTMDFKPYDHEGMVGFSPCDYAFFVDREN</sequence>
<reference evidence="5" key="1">
    <citation type="submission" date="2020-07" db="EMBL/GenBank/DDBJ databases">
        <title>Genome sequence and genetic diversity analysis of an under-domesticated orphan crop, white fonio (Digitaria exilis).</title>
        <authorList>
            <person name="Bennetzen J.L."/>
            <person name="Chen S."/>
            <person name="Ma X."/>
            <person name="Wang X."/>
            <person name="Yssel A.E.J."/>
            <person name="Chaluvadi S.R."/>
            <person name="Johnson M."/>
            <person name="Gangashetty P."/>
            <person name="Hamidou F."/>
            <person name="Sanogo M.D."/>
            <person name="Zwaenepoel A."/>
            <person name="Wallace J."/>
            <person name="Van De Peer Y."/>
            <person name="Van Deynze A."/>
        </authorList>
    </citation>
    <scope>NUCLEOTIDE SEQUENCE</scope>
    <source>
        <tissue evidence="5">Leaves</tissue>
    </source>
</reference>
<keyword evidence="6" id="KW-1185">Reference proteome</keyword>